<feature type="domain" description="Cryptic loci regulator 2 C-terminal" evidence="1">
    <location>
        <begin position="226"/>
        <end position="368"/>
    </location>
</feature>
<dbReference type="GO" id="GO:0070824">
    <property type="term" value="C:SHREC complex"/>
    <property type="evidence" value="ECO:0007669"/>
    <property type="project" value="InterPro"/>
</dbReference>
<accession>A0A9P6NK99</accession>
<dbReference type="PANTHER" id="PTHR38046">
    <property type="entry name" value="CRYPTIC LOCI REGULATOR 2"/>
    <property type="match status" value="1"/>
</dbReference>
<dbReference type="InterPro" id="IPR018839">
    <property type="entry name" value="Tscrpt-silencing_Clr2_C"/>
</dbReference>
<evidence type="ECO:0000313" key="3">
    <source>
        <dbReference type="Proteomes" id="UP000886653"/>
    </source>
</evidence>
<protein>
    <recommendedName>
        <fullName evidence="1">Cryptic loci regulator 2 C-terminal domain-containing protein</fullName>
    </recommendedName>
</protein>
<gene>
    <name evidence="2" type="ORF">CROQUDRAFT_131808</name>
</gene>
<dbReference type="InterPro" id="IPR038986">
    <property type="entry name" value="Clr2"/>
</dbReference>
<dbReference type="EMBL" id="MU167235">
    <property type="protein sequence ID" value="KAG0148575.1"/>
    <property type="molecule type" value="Genomic_DNA"/>
</dbReference>
<sequence>MPSSRADPLETTTTDIEQRLSYETMSNGSPYRVYELVWVILHKHATPLPTRVWPGIILERRTNQKTIDVIELLDSEDDAAQTVKRPTSHTRVVKTFYWRVELLGLSNKISVKDAEILPWLEHRINPNEWNTLRIENGPIPKCLFEPKSRAPSLSDILDPALARLFFQLALQLASEIEQQGGLGTVKIFPPVSLVKNQDEIKASYKFSATDSKPNSRYPFAGNGFTYDHIWFGAEMINVGDMVRLAPLPLPLHKHNQITRHHKPIANLFLRVSHLCSPSDKLDIHLYGSVYDLVSIRPFRKTSKHKPACACYDLSRVLEQKIIPNVSIQDQRQDRYLPSPPKGYTFRLLTPPTKVNALTWDCVAGRWYPSSSINPSAFISKTELGLNKIMKYVHN</sequence>
<dbReference type="OrthoDB" id="2421327at2759"/>
<evidence type="ECO:0000313" key="2">
    <source>
        <dbReference type="EMBL" id="KAG0148575.1"/>
    </source>
</evidence>
<dbReference type="GO" id="GO:0030466">
    <property type="term" value="P:silent mating-type cassette heterochromatin formation"/>
    <property type="evidence" value="ECO:0007669"/>
    <property type="project" value="TreeGrafter"/>
</dbReference>
<dbReference type="AlphaFoldDB" id="A0A9P6NK99"/>
<name>A0A9P6NK99_9BASI</name>
<reference evidence="2" key="1">
    <citation type="submission" date="2013-11" db="EMBL/GenBank/DDBJ databases">
        <title>Genome sequence of the fusiform rust pathogen reveals effectors for host alternation and coevolution with pine.</title>
        <authorList>
            <consortium name="DOE Joint Genome Institute"/>
            <person name="Smith K."/>
            <person name="Pendleton A."/>
            <person name="Kubisiak T."/>
            <person name="Anderson C."/>
            <person name="Salamov A."/>
            <person name="Aerts A."/>
            <person name="Riley R."/>
            <person name="Clum A."/>
            <person name="Lindquist E."/>
            <person name="Ence D."/>
            <person name="Campbell M."/>
            <person name="Kronenberg Z."/>
            <person name="Feau N."/>
            <person name="Dhillon B."/>
            <person name="Hamelin R."/>
            <person name="Burleigh J."/>
            <person name="Smith J."/>
            <person name="Yandell M."/>
            <person name="Nelson C."/>
            <person name="Grigoriev I."/>
            <person name="Davis J."/>
        </authorList>
    </citation>
    <scope>NUCLEOTIDE SEQUENCE</scope>
    <source>
        <strain evidence="2">G11</strain>
    </source>
</reference>
<proteinExistence type="predicted"/>
<evidence type="ECO:0000259" key="1">
    <source>
        <dbReference type="Pfam" id="PF10383"/>
    </source>
</evidence>
<organism evidence="2 3">
    <name type="scientific">Cronartium quercuum f. sp. fusiforme G11</name>
    <dbReference type="NCBI Taxonomy" id="708437"/>
    <lineage>
        <taxon>Eukaryota</taxon>
        <taxon>Fungi</taxon>
        <taxon>Dikarya</taxon>
        <taxon>Basidiomycota</taxon>
        <taxon>Pucciniomycotina</taxon>
        <taxon>Pucciniomycetes</taxon>
        <taxon>Pucciniales</taxon>
        <taxon>Coleosporiaceae</taxon>
        <taxon>Cronartium</taxon>
    </lineage>
</organism>
<keyword evidence="3" id="KW-1185">Reference proteome</keyword>
<dbReference type="GO" id="GO:0031934">
    <property type="term" value="C:mating-type region heterochromatin"/>
    <property type="evidence" value="ECO:0007669"/>
    <property type="project" value="TreeGrafter"/>
</dbReference>
<dbReference type="PANTHER" id="PTHR38046:SF1">
    <property type="entry name" value="CRYPTIC LOCI REGULATOR 2"/>
    <property type="match status" value="1"/>
</dbReference>
<dbReference type="Proteomes" id="UP000886653">
    <property type="component" value="Unassembled WGS sequence"/>
</dbReference>
<dbReference type="Pfam" id="PF10383">
    <property type="entry name" value="Clr2"/>
    <property type="match status" value="1"/>
</dbReference>
<dbReference type="GO" id="GO:0033553">
    <property type="term" value="C:rDNA heterochromatin"/>
    <property type="evidence" value="ECO:0007669"/>
    <property type="project" value="TreeGrafter"/>
</dbReference>
<comment type="caution">
    <text evidence="2">The sequence shown here is derived from an EMBL/GenBank/DDBJ whole genome shotgun (WGS) entry which is preliminary data.</text>
</comment>